<feature type="region of interest" description="Disordered" evidence="1">
    <location>
        <begin position="221"/>
        <end position="255"/>
    </location>
</feature>
<sequence>MTFADPGNTRHKPIRWYEAEEKQADWDFRPKPTEWQAGMPSESVCPAWLRFQRKEAPTEEEIASNEEISRMKKINAKKLEEKEAARVQYLPSLFLQFNKKKNIFLLSLVHVVQTMIIMVGKSAQCGNQTWVVAVENQHYCFNMTFADPGNTRHKPIRWYEAEEKQADWDFRPKPTEWQAGMPSESVCPAWLRFQRKEAPTEEEIASNEEISRMKKINAKKLEEKEAARVHTRGSDHDNHGGKKCPMRESNLGRSG</sequence>
<name>A0ABY6KS24_9ARAC</name>
<dbReference type="InterPro" id="IPR052618">
    <property type="entry name" value="ComplexI_NDUFA12"/>
</dbReference>
<keyword evidence="3" id="KW-1185">Reference proteome</keyword>
<gene>
    <name evidence="2" type="ORF">LAZ67_8004014</name>
</gene>
<feature type="compositionally biased region" description="Basic and acidic residues" evidence="1">
    <location>
        <begin position="221"/>
        <end position="240"/>
    </location>
</feature>
<evidence type="ECO:0000313" key="3">
    <source>
        <dbReference type="Proteomes" id="UP001235939"/>
    </source>
</evidence>
<evidence type="ECO:0008006" key="4">
    <source>
        <dbReference type="Google" id="ProtNLM"/>
    </source>
</evidence>
<dbReference type="PANTHER" id="PTHR32470">
    <property type="entry name" value="ADH DEHYDROGENASE [UBIQUINONE] 1 ALPHA SUBCOMPLEX ASSEMBLY FACTOR 2"/>
    <property type="match status" value="1"/>
</dbReference>
<reference evidence="2 3" key="1">
    <citation type="submission" date="2022-01" db="EMBL/GenBank/DDBJ databases">
        <title>A chromosomal length assembly of Cordylochernes scorpioides.</title>
        <authorList>
            <person name="Zeh D."/>
            <person name="Zeh J."/>
        </authorList>
    </citation>
    <scope>NUCLEOTIDE SEQUENCE [LARGE SCALE GENOMIC DNA]</scope>
    <source>
        <strain evidence="2">IN4F17</strain>
        <tissue evidence="2">Whole Body</tissue>
    </source>
</reference>
<evidence type="ECO:0000256" key="1">
    <source>
        <dbReference type="SAM" id="MobiDB-lite"/>
    </source>
</evidence>
<organism evidence="2 3">
    <name type="scientific">Cordylochernes scorpioides</name>
    <dbReference type="NCBI Taxonomy" id="51811"/>
    <lineage>
        <taxon>Eukaryota</taxon>
        <taxon>Metazoa</taxon>
        <taxon>Ecdysozoa</taxon>
        <taxon>Arthropoda</taxon>
        <taxon>Chelicerata</taxon>
        <taxon>Arachnida</taxon>
        <taxon>Pseudoscorpiones</taxon>
        <taxon>Cheliferoidea</taxon>
        <taxon>Chernetidae</taxon>
        <taxon>Cordylochernes</taxon>
    </lineage>
</organism>
<dbReference type="Proteomes" id="UP001235939">
    <property type="component" value="Chromosome 08"/>
</dbReference>
<protein>
    <recommendedName>
        <fullName evidence="4">MHC class I antigen</fullName>
    </recommendedName>
</protein>
<dbReference type="PANTHER" id="PTHR32470:SF2">
    <property type="entry name" value="NADH DEHYDROGENASE [UBIQUINONE] 1 ALPHA SUBCOMPLEX ASSEMBLY FACTOR 2"/>
    <property type="match status" value="1"/>
</dbReference>
<accession>A0ABY6KS24</accession>
<evidence type="ECO:0000313" key="2">
    <source>
        <dbReference type="EMBL" id="UYV71658.1"/>
    </source>
</evidence>
<proteinExistence type="predicted"/>
<dbReference type="EMBL" id="CP092870">
    <property type="protein sequence ID" value="UYV71658.1"/>
    <property type="molecule type" value="Genomic_DNA"/>
</dbReference>